<reference evidence="8 9" key="1">
    <citation type="submission" date="2017-11" db="EMBL/GenBank/DDBJ databases">
        <title>Complete genome sequence of Spiroplasma clarkii CN-5 (DSM 19994).</title>
        <authorList>
            <person name="Tsai Y.-M."/>
            <person name="Chang A."/>
            <person name="Lo W.-S."/>
            <person name="Kuo C.-H."/>
        </authorList>
    </citation>
    <scope>NUCLEOTIDE SEQUENCE [LARGE SCALE GENOMIC DNA]</scope>
    <source>
        <strain evidence="8 9">CN-5</strain>
    </source>
</reference>
<dbReference type="PIRSF" id="PIRSF000699">
    <property type="entry name" value="PTS_IILac_III"/>
    <property type="match status" value="1"/>
</dbReference>
<feature type="binding site" evidence="6">
    <location>
        <position position="82"/>
    </location>
    <ligand>
        <name>Mg(2+)</name>
        <dbReference type="ChEBI" id="CHEBI:18420"/>
        <note>ligand shared between all trimeric partners</note>
    </ligand>
</feature>
<name>A0A1Y0L173_9MOLU</name>
<keyword evidence="1" id="KW-0813">Transport</keyword>
<organism evidence="8 9">
    <name type="scientific">Spiroplasma clarkii</name>
    <dbReference type="NCBI Taxonomy" id="2139"/>
    <lineage>
        <taxon>Bacteria</taxon>
        <taxon>Bacillati</taxon>
        <taxon>Mycoplasmatota</taxon>
        <taxon>Mollicutes</taxon>
        <taxon>Entomoplasmatales</taxon>
        <taxon>Spiroplasmataceae</taxon>
        <taxon>Spiroplasma</taxon>
    </lineage>
</organism>
<evidence type="ECO:0000256" key="1">
    <source>
        <dbReference type="ARBA" id="ARBA00022448"/>
    </source>
</evidence>
<feature type="modified residue" description="Phosphohistidine; by HPr" evidence="7">
    <location>
        <position position="79"/>
    </location>
</feature>
<evidence type="ECO:0000313" key="8">
    <source>
        <dbReference type="EMBL" id="ATX71120.1"/>
    </source>
</evidence>
<sequence length="109" mass="12480">MNRELNFEQISFQIIASAGEAKTNAINSIKLAKENKIFEANLLISEAEKSMIEAEKAHMEVVVEEARGSKFIFPVIFMHAEDQLLTTQTIILMAKEFIEIYDRFNNVKN</sequence>
<evidence type="ECO:0000313" key="9">
    <source>
        <dbReference type="Proteomes" id="UP000231179"/>
    </source>
</evidence>
<evidence type="ECO:0000256" key="6">
    <source>
        <dbReference type="PIRSR" id="PIRSR000699-2"/>
    </source>
</evidence>
<keyword evidence="6" id="KW-0479">Metal-binding</keyword>
<protein>
    <submittedName>
        <fullName evidence="8">PTS system, cellobiose-specific IIA component</fullName>
    </submittedName>
</protein>
<evidence type="ECO:0000256" key="4">
    <source>
        <dbReference type="ARBA" id="ARBA00022683"/>
    </source>
</evidence>
<keyword evidence="4" id="KW-0598">Phosphotransferase system</keyword>
<dbReference type="GO" id="GO:0016740">
    <property type="term" value="F:transferase activity"/>
    <property type="evidence" value="ECO:0007669"/>
    <property type="project" value="UniProtKB-KW"/>
</dbReference>
<dbReference type="InterPro" id="IPR003188">
    <property type="entry name" value="PTS_IIA_lac/cel"/>
</dbReference>
<gene>
    <name evidence="8" type="primary">celC</name>
    <name evidence="8" type="ORF">SCLAR_v1c08070</name>
</gene>
<dbReference type="OrthoDB" id="389577at2"/>
<dbReference type="PANTHER" id="PTHR34382">
    <property type="entry name" value="PTS SYSTEM N,N'-DIACETYLCHITOBIOSE-SPECIFIC EIIA COMPONENT"/>
    <property type="match status" value="1"/>
</dbReference>
<dbReference type="PANTHER" id="PTHR34382:SF10">
    <property type="entry name" value="PTS SYSTEM OLIGO-BETA-MANNOSIDE-SPECIFIC EIIA COMPONENT"/>
    <property type="match status" value="1"/>
</dbReference>
<keyword evidence="2" id="KW-0762">Sugar transport</keyword>
<dbReference type="GO" id="GO:0009401">
    <property type="term" value="P:phosphoenolpyruvate-dependent sugar phosphotransferase system"/>
    <property type="evidence" value="ECO:0007669"/>
    <property type="project" value="UniProtKB-KW"/>
</dbReference>
<dbReference type="Proteomes" id="UP000231179">
    <property type="component" value="Chromosome"/>
</dbReference>
<proteinExistence type="predicted"/>
<feature type="active site" description="Tele-phosphohistidine intermediate" evidence="5">
    <location>
        <position position="79"/>
    </location>
</feature>
<dbReference type="SUPFAM" id="SSF46973">
    <property type="entry name" value="Enzyme IIa from lactose specific PTS, IIa-lac"/>
    <property type="match status" value="1"/>
</dbReference>
<dbReference type="Pfam" id="PF02255">
    <property type="entry name" value="PTS_IIA"/>
    <property type="match status" value="1"/>
</dbReference>
<dbReference type="EMBL" id="CP024870">
    <property type="protein sequence ID" value="ATX71120.1"/>
    <property type="molecule type" value="Genomic_DNA"/>
</dbReference>
<dbReference type="RefSeq" id="WP_100254661.1">
    <property type="nucleotide sequence ID" value="NZ_CP015819.1"/>
</dbReference>
<accession>A0A1Y0L173</accession>
<evidence type="ECO:0000256" key="7">
    <source>
        <dbReference type="PROSITE-ProRule" id="PRU00418"/>
    </source>
</evidence>
<evidence type="ECO:0000256" key="5">
    <source>
        <dbReference type="PIRSR" id="PIRSR000699-1"/>
    </source>
</evidence>
<keyword evidence="3" id="KW-0808">Transferase</keyword>
<dbReference type="GO" id="GO:0046872">
    <property type="term" value="F:metal ion binding"/>
    <property type="evidence" value="ECO:0007669"/>
    <property type="project" value="UniProtKB-KW"/>
</dbReference>
<dbReference type="PROSITE" id="PS51095">
    <property type="entry name" value="PTS_EIIA_TYPE_3"/>
    <property type="match status" value="1"/>
</dbReference>
<dbReference type="AlphaFoldDB" id="A0A1Y0L173"/>
<comment type="cofactor">
    <cofactor evidence="6">
        <name>Mg(2+)</name>
        <dbReference type="ChEBI" id="CHEBI:18420"/>
    </cofactor>
    <text evidence="6">Binds 1 Mg(2+) ion per trimer.</text>
</comment>
<keyword evidence="9" id="KW-1185">Reference proteome</keyword>
<evidence type="ECO:0000256" key="2">
    <source>
        <dbReference type="ARBA" id="ARBA00022597"/>
    </source>
</evidence>
<dbReference type="Gene3D" id="1.20.58.80">
    <property type="entry name" value="Phosphotransferase system, lactose/cellobiose-type IIA subunit"/>
    <property type="match status" value="1"/>
</dbReference>
<keyword evidence="6" id="KW-0460">Magnesium</keyword>
<evidence type="ECO:0000256" key="3">
    <source>
        <dbReference type="ARBA" id="ARBA00022679"/>
    </source>
</evidence>
<dbReference type="KEGG" id="scla:SCLARK_001183"/>
<dbReference type="InterPro" id="IPR036542">
    <property type="entry name" value="PTS_IIA_lac/cel_sf"/>
</dbReference>